<keyword evidence="3 8" id="KW-0812">Transmembrane</keyword>
<feature type="transmembrane region" description="Helical" evidence="8">
    <location>
        <begin position="6"/>
        <end position="27"/>
    </location>
</feature>
<evidence type="ECO:0000256" key="3">
    <source>
        <dbReference type="ARBA" id="ARBA00022692"/>
    </source>
</evidence>
<dbReference type="HAMAP" id="MF_01521">
    <property type="entry name" value="MntP_pump"/>
    <property type="match status" value="1"/>
</dbReference>
<evidence type="ECO:0000256" key="7">
    <source>
        <dbReference type="ARBA" id="ARBA00023211"/>
    </source>
</evidence>
<evidence type="ECO:0000256" key="1">
    <source>
        <dbReference type="ARBA" id="ARBA00022448"/>
    </source>
</evidence>
<feature type="transmembrane region" description="Helical" evidence="8">
    <location>
        <begin position="106"/>
        <end position="125"/>
    </location>
</feature>
<evidence type="ECO:0000256" key="2">
    <source>
        <dbReference type="ARBA" id="ARBA00022475"/>
    </source>
</evidence>
<evidence type="ECO:0000256" key="8">
    <source>
        <dbReference type="HAMAP-Rule" id="MF_01521"/>
    </source>
</evidence>
<dbReference type="InterPro" id="IPR003810">
    <property type="entry name" value="Mntp/YtaF"/>
</dbReference>
<keyword evidence="7 8" id="KW-0464">Manganese</keyword>
<comment type="subcellular location">
    <subcellularLocation>
        <location evidence="8">Cell membrane</location>
        <topology evidence="8">Multi-pass membrane protein</topology>
    </subcellularLocation>
</comment>
<keyword evidence="2 8" id="KW-1003">Cell membrane</keyword>
<comment type="caution">
    <text evidence="9">The sequence shown here is derived from an EMBL/GenBank/DDBJ whole genome shotgun (WGS) entry which is preliminary data.</text>
</comment>
<evidence type="ECO:0000256" key="6">
    <source>
        <dbReference type="ARBA" id="ARBA00023136"/>
    </source>
</evidence>
<feature type="transmembrane region" description="Helical" evidence="8">
    <location>
        <begin position="39"/>
        <end position="57"/>
    </location>
</feature>
<proteinExistence type="inferred from homology"/>
<feature type="transmembrane region" description="Helical" evidence="8">
    <location>
        <begin position="131"/>
        <end position="152"/>
    </location>
</feature>
<comment type="function">
    <text evidence="8">Probably functions as a manganese efflux pump.</text>
</comment>
<keyword evidence="5 8" id="KW-0406">Ion transport</keyword>
<name>A0A2G4EX54_9CYAN</name>
<keyword evidence="4 8" id="KW-1133">Transmembrane helix</keyword>
<dbReference type="PANTHER" id="PTHR35529">
    <property type="entry name" value="MANGANESE EFFLUX PUMP MNTP-RELATED"/>
    <property type="match status" value="1"/>
</dbReference>
<dbReference type="GO" id="GO:0005886">
    <property type="term" value="C:plasma membrane"/>
    <property type="evidence" value="ECO:0007669"/>
    <property type="project" value="UniProtKB-SubCell"/>
</dbReference>
<dbReference type="InterPro" id="IPR022929">
    <property type="entry name" value="Put_MntP"/>
</dbReference>
<dbReference type="OrthoDB" id="9811590at2"/>
<feature type="transmembrane region" description="Helical" evidence="8">
    <location>
        <begin position="63"/>
        <end position="86"/>
    </location>
</feature>
<reference evidence="9" key="1">
    <citation type="submission" date="2017-10" db="EMBL/GenBank/DDBJ databases">
        <title>Draft genome sequence of the planktic cyanobacteria Tychonema bourrellyi isolated from alpine lentic freshwater.</title>
        <authorList>
            <person name="Tett A."/>
            <person name="Armanini F."/>
            <person name="Asnicar F."/>
            <person name="Boscaini A."/>
            <person name="Pasolli E."/>
            <person name="Zolfo M."/>
            <person name="Donati C."/>
            <person name="Salmaso N."/>
            <person name="Segata N."/>
        </authorList>
    </citation>
    <scope>NUCLEOTIDE SEQUENCE</scope>
    <source>
        <strain evidence="9">FEM_GT703</strain>
    </source>
</reference>
<evidence type="ECO:0000313" key="9">
    <source>
        <dbReference type="EMBL" id="PHX54058.1"/>
    </source>
</evidence>
<evidence type="ECO:0000256" key="5">
    <source>
        <dbReference type="ARBA" id="ARBA00023065"/>
    </source>
</evidence>
<keyword evidence="6 8" id="KW-0472">Membrane</keyword>
<dbReference type="AlphaFoldDB" id="A0A2G4EX54"/>
<dbReference type="PANTHER" id="PTHR35529:SF1">
    <property type="entry name" value="MANGANESE EFFLUX PUMP MNTP-RELATED"/>
    <property type="match status" value="1"/>
</dbReference>
<dbReference type="GO" id="GO:0005384">
    <property type="term" value="F:manganese ion transmembrane transporter activity"/>
    <property type="evidence" value="ECO:0007669"/>
    <property type="project" value="UniProtKB-UniRule"/>
</dbReference>
<keyword evidence="1 8" id="KW-0813">Transport</keyword>
<dbReference type="Pfam" id="PF02659">
    <property type="entry name" value="Mntp"/>
    <property type="match status" value="1"/>
</dbReference>
<evidence type="ECO:0000313" key="10">
    <source>
        <dbReference type="Proteomes" id="UP000226442"/>
    </source>
</evidence>
<accession>A0A2G4EX54</accession>
<protein>
    <recommendedName>
        <fullName evidence="8">Putative manganese efflux pump MntP</fullName>
    </recommendedName>
</protein>
<evidence type="ECO:0000256" key="4">
    <source>
        <dbReference type="ARBA" id="ARBA00022989"/>
    </source>
</evidence>
<sequence length="193" mass="20416">MDAATTVLLSLGLAADAFAVSISSGLAIKHMKVNKALKIALFFGGFQALMPVVGWFVGLSFSFLISAIDHWIAFGLLSFIGGKMIYESLQNDECEKKFNPLDTGTLITLSVATSIDALAVGIGFAVLKDSIAPAVTAIGFITFFLVFAGVFIGHKCGNLFANKIEILGGAILIFIGSRILFLHLTELPVITNG</sequence>
<comment type="similarity">
    <text evidence="8">Belongs to the MntP (TC 9.B.29) family.</text>
</comment>
<gene>
    <name evidence="8" type="primary">mntP</name>
    <name evidence="9" type="ORF">CP500_018135</name>
</gene>
<feature type="transmembrane region" description="Helical" evidence="8">
    <location>
        <begin position="164"/>
        <end position="184"/>
    </location>
</feature>
<organism evidence="9 10">
    <name type="scientific">Tychonema bourrellyi FEM_GT703</name>
    <dbReference type="NCBI Taxonomy" id="2040638"/>
    <lineage>
        <taxon>Bacteria</taxon>
        <taxon>Bacillati</taxon>
        <taxon>Cyanobacteriota</taxon>
        <taxon>Cyanophyceae</taxon>
        <taxon>Oscillatoriophycideae</taxon>
        <taxon>Oscillatoriales</taxon>
        <taxon>Microcoleaceae</taxon>
        <taxon>Tychonema</taxon>
    </lineage>
</organism>
<dbReference type="RefSeq" id="WP_096829768.1">
    <property type="nucleotide sequence ID" value="NZ_NXIB02000128.1"/>
</dbReference>
<dbReference type="EMBL" id="NXIB02000128">
    <property type="protein sequence ID" value="PHX54058.1"/>
    <property type="molecule type" value="Genomic_DNA"/>
</dbReference>
<keyword evidence="10" id="KW-1185">Reference proteome</keyword>
<dbReference type="Proteomes" id="UP000226442">
    <property type="component" value="Unassembled WGS sequence"/>
</dbReference>